<dbReference type="GO" id="GO:0046872">
    <property type="term" value="F:metal ion binding"/>
    <property type="evidence" value="ECO:0007669"/>
    <property type="project" value="UniProtKB-KW"/>
</dbReference>
<feature type="transmembrane region" description="Helical" evidence="16">
    <location>
        <begin position="307"/>
        <end position="325"/>
    </location>
</feature>
<dbReference type="InterPro" id="IPR001199">
    <property type="entry name" value="Cyt_B5-like_heme/steroid-bd"/>
</dbReference>
<evidence type="ECO:0000256" key="13">
    <source>
        <dbReference type="ARBA" id="ARBA00023004"/>
    </source>
</evidence>
<evidence type="ECO:0000256" key="12">
    <source>
        <dbReference type="ARBA" id="ARBA00023002"/>
    </source>
</evidence>
<keyword evidence="12" id="KW-0560">Oxidoreductase</keyword>
<dbReference type="Pfam" id="PF00173">
    <property type="entry name" value="Cyt-b5"/>
    <property type="match status" value="1"/>
</dbReference>
<protein>
    <recommendedName>
        <fullName evidence="6">Delta 8-(E)-sphingolipid desaturase</fullName>
        <ecNumber evidence="5">1.14.19.18</ecNumber>
    </recommendedName>
</protein>
<name>A0A0F7SSM5_PHARH</name>
<dbReference type="SMART" id="SM01117">
    <property type="entry name" value="Cyt-b5"/>
    <property type="match status" value="1"/>
</dbReference>
<evidence type="ECO:0000256" key="3">
    <source>
        <dbReference type="ARBA" id="ARBA00004991"/>
    </source>
</evidence>
<keyword evidence="9" id="KW-0479">Metal-binding</keyword>
<dbReference type="AlphaFoldDB" id="A0A0F7SSM5"/>
<dbReference type="GO" id="GO:0006665">
    <property type="term" value="P:sphingolipid metabolic process"/>
    <property type="evidence" value="ECO:0007669"/>
    <property type="project" value="UniProtKB-UniPathway"/>
</dbReference>
<feature type="domain" description="Cytochrome b5 heme-binding" evidence="17">
    <location>
        <begin position="112"/>
        <end position="187"/>
    </location>
</feature>
<evidence type="ECO:0000256" key="10">
    <source>
        <dbReference type="ARBA" id="ARBA00022919"/>
    </source>
</evidence>
<dbReference type="UniPathway" id="UPA00222"/>
<keyword evidence="7" id="KW-0349">Heme</keyword>
<evidence type="ECO:0000256" key="14">
    <source>
        <dbReference type="ARBA" id="ARBA00023098"/>
    </source>
</evidence>
<keyword evidence="10" id="KW-0746">Sphingolipid metabolism</keyword>
<feature type="transmembrane region" description="Helical" evidence="16">
    <location>
        <begin position="374"/>
        <end position="394"/>
    </location>
</feature>
<keyword evidence="15 16" id="KW-0472">Membrane</keyword>
<evidence type="ECO:0000256" key="1">
    <source>
        <dbReference type="ARBA" id="ARBA00004141"/>
    </source>
</evidence>
<organism evidence="18">
    <name type="scientific">Phaffia rhodozyma</name>
    <name type="common">Yeast</name>
    <name type="synonym">Xanthophyllomyces dendrorhous</name>
    <dbReference type="NCBI Taxonomy" id="264483"/>
    <lineage>
        <taxon>Eukaryota</taxon>
        <taxon>Fungi</taxon>
        <taxon>Dikarya</taxon>
        <taxon>Basidiomycota</taxon>
        <taxon>Agaricomycotina</taxon>
        <taxon>Tremellomycetes</taxon>
        <taxon>Cystofilobasidiales</taxon>
        <taxon>Mrakiaceae</taxon>
        <taxon>Phaffia</taxon>
    </lineage>
</organism>
<evidence type="ECO:0000256" key="7">
    <source>
        <dbReference type="ARBA" id="ARBA00022617"/>
    </source>
</evidence>
<evidence type="ECO:0000256" key="2">
    <source>
        <dbReference type="ARBA" id="ARBA00004760"/>
    </source>
</evidence>
<evidence type="ECO:0000256" key="9">
    <source>
        <dbReference type="ARBA" id="ARBA00022723"/>
    </source>
</evidence>
<evidence type="ECO:0000256" key="5">
    <source>
        <dbReference type="ARBA" id="ARBA00012019"/>
    </source>
</evidence>
<comment type="similarity">
    <text evidence="4">Belongs to the fatty acid desaturase type 1 family.</text>
</comment>
<dbReference type="PANTHER" id="PTHR19353">
    <property type="entry name" value="FATTY ACID DESATURASE 2"/>
    <property type="match status" value="1"/>
</dbReference>
<evidence type="ECO:0000313" key="18">
    <source>
        <dbReference type="EMBL" id="CED83550.1"/>
    </source>
</evidence>
<evidence type="ECO:0000256" key="4">
    <source>
        <dbReference type="ARBA" id="ARBA00009295"/>
    </source>
</evidence>
<dbReference type="Gene3D" id="3.10.120.10">
    <property type="entry name" value="Cytochrome b5-like heme/steroid binding domain"/>
    <property type="match status" value="1"/>
</dbReference>
<feature type="transmembrane region" description="Helical" evidence="16">
    <location>
        <begin position="337"/>
        <end position="354"/>
    </location>
</feature>
<dbReference type="PROSITE" id="PS50255">
    <property type="entry name" value="CYTOCHROME_B5_2"/>
    <property type="match status" value="1"/>
</dbReference>
<dbReference type="InterPro" id="IPR005804">
    <property type="entry name" value="FA_desaturase_dom"/>
</dbReference>
<keyword evidence="11 16" id="KW-1133">Transmembrane helix</keyword>
<dbReference type="InterPro" id="IPR036400">
    <property type="entry name" value="Cyt_B5-like_heme/steroid_sf"/>
</dbReference>
<dbReference type="Pfam" id="PF00487">
    <property type="entry name" value="FA_desaturase"/>
    <property type="match status" value="1"/>
</dbReference>
<dbReference type="InterPro" id="IPR012171">
    <property type="entry name" value="Fatty_acid_desaturase"/>
</dbReference>
<dbReference type="EMBL" id="LN483157">
    <property type="protein sequence ID" value="CED83550.1"/>
    <property type="molecule type" value="Genomic_DNA"/>
</dbReference>
<evidence type="ECO:0000256" key="16">
    <source>
        <dbReference type="SAM" id="Phobius"/>
    </source>
</evidence>
<dbReference type="CDD" id="cd03506">
    <property type="entry name" value="Delta6-FADS-like"/>
    <property type="match status" value="1"/>
</dbReference>
<keyword evidence="13" id="KW-0408">Iron</keyword>
<proteinExistence type="inferred from homology"/>
<comment type="pathway">
    <text evidence="2">Lipid metabolism; sphingolipid metabolism.</text>
</comment>
<sequence length="656" mass="74010">MSFHSTLDLGIKPLDFPLTPVATPCQEVAEFDFSQPQPDGSFTMGSLLEPVTVSHSKICLEKDPISPPISPDTSPVLRPVSVPVVPSTEHLDYSDITQRTLTLNREKIQREVKLWTREAIAHDILDGHLLLVYDFKVYKVNNWIVTHPGGKQLLLHFIGRDATDQINVSHAKSTIKLLKAFCVGELADARAGSYRSLLPPSMLGFHPAAGTMGKGKLVRWVQEGETRAFLEGRERQGLLDLDESNRITRQLSPKPLLNYFDLFPVVIQPFTEDEAQASQNFKELTTIIDESGLMASPPFLSGYSVEIVRYLVCATISLACWWAATNYAGAWNHGWRIWVATWGSAVGLGVYWHLVSFTAHDIGHRSVANGSFFWNNFLGVILSCFTGGLSLDWWCAEHNIHHHMTNDVEHDPDVQQLPFLCLNEASLGSLWSTRYKEYKMFDKLAALAVRVQHLSYYCLLSVGRFNLCILSYQHLAIYAKRSKMWVFELVCLTGFFYWFGGVVIASFPSWKLRAFFLVVSFMTASPLHLQIVQSHYSRSMEDKGVLESHMNHNLRTTMDILIHPALRFYFGGLEHQTTHHLFPRMPRHNLKAATVIVKEWCTSHGYSFDAYGFVEGNKMTLSVMKSIADQVAFMGIVAADSVDEMTKKGVVQAFMP</sequence>
<evidence type="ECO:0000256" key="6">
    <source>
        <dbReference type="ARBA" id="ARBA00016939"/>
    </source>
</evidence>
<dbReference type="SUPFAM" id="SSF55856">
    <property type="entry name" value="Cytochrome b5-like heme/steroid binding domain"/>
    <property type="match status" value="1"/>
</dbReference>
<dbReference type="GO" id="GO:0016020">
    <property type="term" value="C:membrane"/>
    <property type="evidence" value="ECO:0007669"/>
    <property type="project" value="UniProtKB-SubCell"/>
</dbReference>
<dbReference type="GO" id="GO:0016717">
    <property type="term" value="F:oxidoreductase activity, acting on paired donors, with oxidation of a pair of donors resulting in the reduction of molecular oxygen to two molecules of water"/>
    <property type="evidence" value="ECO:0007669"/>
    <property type="project" value="TreeGrafter"/>
</dbReference>
<evidence type="ECO:0000256" key="8">
    <source>
        <dbReference type="ARBA" id="ARBA00022692"/>
    </source>
</evidence>
<dbReference type="EC" id="1.14.19.18" evidence="5"/>
<reference evidence="18" key="1">
    <citation type="submission" date="2014-08" db="EMBL/GenBank/DDBJ databases">
        <authorList>
            <person name="Sharma Rahul"/>
            <person name="Thines Marco"/>
        </authorList>
    </citation>
    <scope>NUCLEOTIDE SEQUENCE</scope>
</reference>
<evidence type="ECO:0000256" key="15">
    <source>
        <dbReference type="ARBA" id="ARBA00023136"/>
    </source>
</evidence>
<keyword evidence="8 16" id="KW-0812">Transmembrane</keyword>
<evidence type="ECO:0000259" key="17">
    <source>
        <dbReference type="PROSITE" id="PS50255"/>
    </source>
</evidence>
<dbReference type="PANTHER" id="PTHR19353:SF30">
    <property type="entry name" value="DELTA 8-(E)-SPHINGOLIPID DESATURASE"/>
    <property type="match status" value="1"/>
</dbReference>
<accession>A0A0F7SSM5</accession>
<comment type="subcellular location">
    <subcellularLocation>
        <location evidence="1">Membrane</location>
        <topology evidence="1">Multi-pass membrane protein</topology>
    </subcellularLocation>
</comment>
<feature type="transmembrane region" description="Helical" evidence="16">
    <location>
        <begin position="485"/>
        <end position="508"/>
    </location>
</feature>
<evidence type="ECO:0000256" key="11">
    <source>
        <dbReference type="ARBA" id="ARBA00022989"/>
    </source>
</evidence>
<keyword evidence="14" id="KW-0443">Lipid metabolism</keyword>
<comment type="pathway">
    <text evidence="3">Sphingolipid metabolism.</text>
</comment>